<gene>
    <name evidence="6" type="ORF">GLS40_06270</name>
</gene>
<evidence type="ECO:0000256" key="2">
    <source>
        <dbReference type="ARBA" id="ARBA00023002"/>
    </source>
</evidence>
<dbReference type="FunFam" id="3.40.309.10:FF:000009">
    <property type="entry name" value="Aldehyde dehydrogenase A"/>
    <property type="match status" value="1"/>
</dbReference>
<dbReference type="RefSeq" id="WP_160381896.1">
    <property type="nucleotide sequence ID" value="NZ_WNXQ01000003.1"/>
</dbReference>
<dbReference type="InterPro" id="IPR016162">
    <property type="entry name" value="Ald_DH_N"/>
</dbReference>
<keyword evidence="7" id="KW-1185">Reference proteome</keyword>
<evidence type="ECO:0000256" key="3">
    <source>
        <dbReference type="ARBA" id="ARBA00024226"/>
    </source>
</evidence>
<dbReference type="Gene3D" id="3.40.309.10">
    <property type="entry name" value="Aldehyde Dehydrogenase, Chain A, domain 2"/>
    <property type="match status" value="1"/>
</dbReference>
<reference evidence="6 7" key="1">
    <citation type="submission" date="2019-11" db="EMBL/GenBank/DDBJ databases">
        <title>Pseudooceanicola pacifica sp. nov., isolated from deep-sea sediment of the Pacific Ocean.</title>
        <authorList>
            <person name="Lyu L."/>
        </authorList>
    </citation>
    <scope>NUCLEOTIDE SEQUENCE [LARGE SCALE GENOMIC DNA]</scope>
    <source>
        <strain evidence="6 7">216_PA32_1</strain>
    </source>
</reference>
<dbReference type="Proteomes" id="UP000443843">
    <property type="component" value="Unassembled WGS sequence"/>
</dbReference>
<organism evidence="6 7">
    <name type="scientific">Pseudooceanicola pacificus</name>
    <dbReference type="NCBI Taxonomy" id="2676438"/>
    <lineage>
        <taxon>Bacteria</taxon>
        <taxon>Pseudomonadati</taxon>
        <taxon>Pseudomonadota</taxon>
        <taxon>Alphaproteobacteria</taxon>
        <taxon>Rhodobacterales</taxon>
        <taxon>Paracoccaceae</taxon>
        <taxon>Pseudooceanicola</taxon>
    </lineage>
</organism>
<dbReference type="InterPro" id="IPR016163">
    <property type="entry name" value="Ald_DH_C"/>
</dbReference>
<dbReference type="InterPro" id="IPR015590">
    <property type="entry name" value="Aldehyde_DH_dom"/>
</dbReference>
<feature type="domain" description="Aldehyde dehydrogenase" evidence="5">
    <location>
        <begin position="15"/>
        <end position="471"/>
    </location>
</feature>
<name>A0A844WC09_9RHOB</name>
<dbReference type="SUPFAM" id="SSF53720">
    <property type="entry name" value="ALDH-like"/>
    <property type="match status" value="1"/>
</dbReference>
<dbReference type="CDD" id="cd07138">
    <property type="entry name" value="ALDH_CddD_SSP0762"/>
    <property type="match status" value="1"/>
</dbReference>
<dbReference type="Pfam" id="PF00171">
    <property type="entry name" value="Aldedh"/>
    <property type="match status" value="1"/>
</dbReference>
<dbReference type="Gene3D" id="3.40.605.10">
    <property type="entry name" value="Aldehyde Dehydrogenase, Chain A, domain 1"/>
    <property type="match status" value="1"/>
</dbReference>
<dbReference type="PANTHER" id="PTHR42804:SF1">
    <property type="entry name" value="ALDEHYDE DEHYDROGENASE-RELATED"/>
    <property type="match status" value="1"/>
</dbReference>
<comment type="caution">
    <text evidence="6">The sequence shown here is derived from an EMBL/GenBank/DDBJ whole genome shotgun (WGS) entry which is preliminary data.</text>
</comment>
<protein>
    <recommendedName>
        <fullName evidence="3">aldehyde dehydrogenase (NAD(+))</fullName>
        <ecNumber evidence="3">1.2.1.3</ecNumber>
    </recommendedName>
</protein>
<evidence type="ECO:0000313" key="7">
    <source>
        <dbReference type="Proteomes" id="UP000443843"/>
    </source>
</evidence>
<dbReference type="GO" id="GO:0004029">
    <property type="term" value="F:aldehyde dehydrogenase (NAD+) activity"/>
    <property type="evidence" value="ECO:0007669"/>
    <property type="project" value="UniProtKB-EC"/>
</dbReference>
<dbReference type="PANTHER" id="PTHR42804">
    <property type="entry name" value="ALDEHYDE DEHYDROGENASE"/>
    <property type="match status" value="1"/>
</dbReference>
<accession>A0A844WC09</accession>
<evidence type="ECO:0000313" key="6">
    <source>
        <dbReference type="EMBL" id="MWB77622.1"/>
    </source>
</evidence>
<dbReference type="InterPro" id="IPR016160">
    <property type="entry name" value="Ald_DH_CS_CYS"/>
</dbReference>
<dbReference type="FunFam" id="3.40.605.10:FF:000007">
    <property type="entry name" value="NAD/NADP-dependent betaine aldehyde dehydrogenase"/>
    <property type="match status" value="1"/>
</dbReference>
<comment type="similarity">
    <text evidence="1">Belongs to the aldehyde dehydrogenase family.</text>
</comment>
<keyword evidence="2" id="KW-0560">Oxidoreductase</keyword>
<dbReference type="EC" id="1.2.1.3" evidence="3"/>
<evidence type="ECO:0000259" key="5">
    <source>
        <dbReference type="Pfam" id="PF00171"/>
    </source>
</evidence>
<dbReference type="PROSITE" id="PS00070">
    <property type="entry name" value="ALDEHYDE_DEHYDR_CYS"/>
    <property type="match status" value="1"/>
</dbReference>
<dbReference type="InterPro" id="IPR016161">
    <property type="entry name" value="Ald_DH/histidinol_DH"/>
</dbReference>
<sequence>MTQFDLDTFYIGGEWIAPSSDERIATWNPATETQIGSIPAGTAADVDAAVAAARKAFPAFSTTTVDERVALLTRIGDLIDARADEIAEAITMEMGCATTFAKERQVPVGASNIRVAVRAVQDYPFIRQQGQTAINRDPIGVCGLITPWNWPLHQITAKVGPALAAGCTIVLKPSELSPYSSQIMAEIIEAAGTPAGVFNMIYGRGEVVGEAMSAHPGIDMVSITGSTRAGAAVARAAAPTIKRVTQELGGKSPNVVLDDADFDKAMPPSVQNAFRNMGQSCSAPTRLIVPRSRLAEAEEAVLRVVETMTVGDPTRPDTVLGPVANKAQFDRVQSMIRTGIDEGARMICGGPGRPEGMETGFFVRPTVFSDVGTKMAIAQQEIFGPVLCIIPYEDEAEAVEIANDSVYGLGAQVQSTSPERARRVALQIRSGQVHINFPAGDPMAPFGGYKQSGNGREYGVFGLEEYLETRAILGYFDA</sequence>
<dbReference type="EMBL" id="WNXQ01000003">
    <property type="protein sequence ID" value="MWB77622.1"/>
    <property type="molecule type" value="Genomic_DNA"/>
</dbReference>
<evidence type="ECO:0000256" key="1">
    <source>
        <dbReference type="ARBA" id="ARBA00009986"/>
    </source>
</evidence>
<comment type="catalytic activity">
    <reaction evidence="4">
        <text>an aldehyde + NAD(+) + H2O = a carboxylate + NADH + 2 H(+)</text>
        <dbReference type="Rhea" id="RHEA:16185"/>
        <dbReference type="ChEBI" id="CHEBI:15377"/>
        <dbReference type="ChEBI" id="CHEBI:15378"/>
        <dbReference type="ChEBI" id="CHEBI:17478"/>
        <dbReference type="ChEBI" id="CHEBI:29067"/>
        <dbReference type="ChEBI" id="CHEBI:57540"/>
        <dbReference type="ChEBI" id="CHEBI:57945"/>
        <dbReference type="EC" id="1.2.1.3"/>
    </reaction>
</comment>
<dbReference type="AlphaFoldDB" id="A0A844WC09"/>
<evidence type="ECO:0000256" key="4">
    <source>
        <dbReference type="ARBA" id="ARBA00049194"/>
    </source>
</evidence>
<proteinExistence type="inferred from homology"/>